<dbReference type="Proteomes" id="UP001458880">
    <property type="component" value="Unassembled WGS sequence"/>
</dbReference>
<keyword evidence="3" id="KW-1185">Reference proteome</keyword>
<name>A0AAW1MEX9_POPJA</name>
<proteinExistence type="predicted"/>
<accession>A0AAW1MEX9</accession>
<keyword evidence="1" id="KW-0472">Membrane</keyword>
<dbReference type="EMBL" id="JASPKY010000054">
    <property type="protein sequence ID" value="KAK9744899.1"/>
    <property type="molecule type" value="Genomic_DNA"/>
</dbReference>
<evidence type="ECO:0000313" key="3">
    <source>
        <dbReference type="Proteomes" id="UP001458880"/>
    </source>
</evidence>
<comment type="caution">
    <text evidence="2">The sequence shown here is derived from an EMBL/GenBank/DDBJ whole genome shotgun (WGS) entry which is preliminary data.</text>
</comment>
<gene>
    <name evidence="2" type="ORF">QE152_g7366</name>
</gene>
<sequence length="68" mass="7663">MCFNFLSISTEAGIVVFSGKSITIIVVARKIFVKTSTFMKIPSVSYAGNRRPKNYFNRSTCQLATHKR</sequence>
<keyword evidence="1" id="KW-0812">Transmembrane</keyword>
<keyword evidence="1" id="KW-1133">Transmembrane helix</keyword>
<reference evidence="2 3" key="1">
    <citation type="journal article" date="2024" name="BMC Genomics">
        <title>De novo assembly and annotation of Popillia japonica's genome with initial clues to its potential as an invasive pest.</title>
        <authorList>
            <person name="Cucini C."/>
            <person name="Boschi S."/>
            <person name="Funari R."/>
            <person name="Cardaioli E."/>
            <person name="Iannotti N."/>
            <person name="Marturano G."/>
            <person name="Paoli F."/>
            <person name="Bruttini M."/>
            <person name="Carapelli A."/>
            <person name="Frati F."/>
            <person name="Nardi F."/>
        </authorList>
    </citation>
    <scope>NUCLEOTIDE SEQUENCE [LARGE SCALE GENOMIC DNA]</scope>
    <source>
        <strain evidence="2">DMR45628</strain>
    </source>
</reference>
<evidence type="ECO:0000313" key="2">
    <source>
        <dbReference type="EMBL" id="KAK9744899.1"/>
    </source>
</evidence>
<feature type="transmembrane region" description="Helical" evidence="1">
    <location>
        <begin position="12"/>
        <end position="32"/>
    </location>
</feature>
<evidence type="ECO:0000256" key="1">
    <source>
        <dbReference type="SAM" id="Phobius"/>
    </source>
</evidence>
<protein>
    <submittedName>
        <fullName evidence="2">Uncharacterized protein</fullName>
    </submittedName>
</protein>
<dbReference type="AlphaFoldDB" id="A0AAW1MEX9"/>
<organism evidence="2 3">
    <name type="scientific">Popillia japonica</name>
    <name type="common">Japanese beetle</name>
    <dbReference type="NCBI Taxonomy" id="7064"/>
    <lineage>
        <taxon>Eukaryota</taxon>
        <taxon>Metazoa</taxon>
        <taxon>Ecdysozoa</taxon>
        <taxon>Arthropoda</taxon>
        <taxon>Hexapoda</taxon>
        <taxon>Insecta</taxon>
        <taxon>Pterygota</taxon>
        <taxon>Neoptera</taxon>
        <taxon>Endopterygota</taxon>
        <taxon>Coleoptera</taxon>
        <taxon>Polyphaga</taxon>
        <taxon>Scarabaeiformia</taxon>
        <taxon>Scarabaeidae</taxon>
        <taxon>Rutelinae</taxon>
        <taxon>Popillia</taxon>
    </lineage>
</organism>